<evidence type="ECO:0000256" key="2">
    <source>
        <dbReference type="ARBA" id="ARBA00023163"/>
    </source>
</evidence>
<accession>A0ABT0JUG3</accession>
<comment type="caution">
    <text evidence="5">The sequence shown here is derived from an EMBL/GenBank/DDBJ whole genome shotgun (WGS) entry which is preliminary data.</text>
</comment>
<dbReference type="Pfam" id="PF13305">
    <property type="entry name" value="TetR_C_33"/>
    <property type="match status" value="1"/>
</dbReference>
<name>A0ABT0JUG3_9ACTN</name>
<feature type="domain" description="HTH-type transcriptional regulator MT1864/Rv1816-like C-terminal" evidence="4">
    <location>
        <begin position="2"/>
        <end position="74"/>
    </location>
</feature>
<dbReference type="EMBL" id="JALKFT010000003">
    <property type="protein sequence ID" value="MCK9875186.1"/>
    <property type="molecule type" value="Genomic_DNA"/>
</dbReference>
<keyword evidence="6" id="KW-1185">Reference proteome</keyword>
<dbReference type="InterPro" id="IPR036271">
    <property type="entry name" value="Tet_transcr_reg_TetR-rel_C_sf"/>
</dbReference>
<keyword evidence="2" id="KW-0804">Transcription</keyword>
<dbReference type="SUPFAM" id="SSF48498">
    <property type="entry name" value="Tetracyclin repressor-like, C-terminal domain"/>
    <property type="match status" value="1"/>
</dbReference>
<dbReference type="InterPro" id="IPR025996">
    <property type="entry name" value="MT1864/Rv1816-like_C"/>
</dbReference>
<evidence type="ECO:0000256" key="3">
    <source>
        <dbReference type="SAM" id="MobiDB-lite"/>
    </source>
</evidence>
<feature type="compositionally biased region" description="Acidic residues" evidence="3">
    <location>
        <begin position="75"/>
        <end position="88"/>
    </location>
</feature>
<reference evidence="5 6" key="1">
    <citation type="submission" date="2022-04" db="EMBL/GenBank/DDBJ databases">
        <title>Genome diversity in the genus Frankia.</title>
        <authorList>
            <person name="Carlos-Shanley C."/>
            <person name="Hahn D."/>
        </authorList>
    </citation>
    <scope>NUCLEOTIDE SEQUENCE [LARGE SCALE GENOMIC DNA]</scope>
    <source>
        <strain evidence="5 6">Ag45/Mut15</strain>
    </source>
</reference>
<keyword evidence="1" id="KW-0805">Transcription regulation</keyword>
<protein>
    <submittedName>
        <fullName evidence="5">WHG domain-containing protein</fullName>
    </submittedName>
</protein>
<evidence type="ECO:0000256" key="1">
    <source>
        <dbReference type="ARBA" id="ARBA00023015"/>
    </source>
</evidence>
<dbReference type="Gene3D" id="1.10.357.10">
    <property type="entry name" value="Tetracycline Repressor, domain 2"/>
    <property type="match status" value="1"/>
</dbReference>
<evidence type="ECO:0000259" key="4">
    <source>
        <dbReference type="Pfam" id="PF13305"/>
    </source>
</evidence>
<evidence type="ECO:0000313" key="5">
    <source>
        <dbReference type="EMBL" id="MCK9875186.1"/>
    </source>
</evidence>
<sequence>MMFRPSELRPEDPVLQTAQASALGILGSAVRHLSPTEPAPRDVPALALISWALVHGLVTLSRNGSLRPAAATDAADADDANTDDADDAEPARRLGDLFSAYLARVLAGEPPRPTP</sequence>
<feature type="region of interest" description="Disordered" evidence="3">
    <location>
        <begin position="66"/>
        <end position="89"/>
    </location>
</feature>
<dbReference type="Proteomes" id="UP001201873">
    <property type="component" value="Unassembled WGS sequence"/>
</dbReference>
<organism evidence="5 6">
    <name type="scientific">Frankia umida</name>
    <dbReference type="NCBI Taxonomy" id="573489"/>
    <lineage>
        <taxon>Bacteria</taxon>
        <taxon>Bacillati</taxon>
        <taxon>Actinomycetota</taxon>
        <taxon>Actinomycetes</taxon>
        <taxon>Frankiales</taxon>
        <taxon>Frankiaceae</taxon>
        <taxon>Frankia</taxon>
    </lineage>
</organism>
<proteinExistence type="predicted"/>
<evidence type="ECO:0000313" key="6">
    <source>
        <dbReference type="Proteomes" id="UP001201873"/>
    </source>
</evidence>
<gene>
    <name evidence="5" type="ORF">MXD59_05215</name>
</gene>